<reference evidence="1" key="1">
    <citation type="submission" date="2020-02" db="EMBL/GenBank/DDBJ databases">
        <authorList>
            <person name="Meier V. D."/>
        </authorList>
    </citation>
    <scope>NUCLEOTIDE SEQUENCE</scope>
    <source>
        <strain evidence="1">AVDCRST_MAG71</strain>
    </source>
</reference>
<accession>A0A6J4M4Z4</accession>
<proteinExistence type="predicted"/>
<sequence>CHCTARRRLRAFCVTGRADHGFQDQPGISASHMGCCTSLPPGCSSTVPH</sequence>
<evidence type="ECO:0000313" key="1">
    <source>
        <dbReference type="EMBL" id="CAA9350122.1"/>
    </source>
</evidence>
<dbReference type="AlphaFoldDB" id="A0A6J4M4Z4"/>
<name>A0A6J4M4Z4_9GAMM</name>
<dbReference type="EMBL" id="CADCUA010000643">
    <property type="protein sequence ID" value="CAA9350122.1"/>
    <property type="molecule type" value="Genomic_DNA"/>
</dbReference>
<organism evidence="1">
    <name type="scientific">uncultured Lysobacter sp</name>
    <dbReference type="NCBI Taxonomy" id="271060"/>
    <lineage>
        <taxon>Bacteria</taxon>
        <taxon>Pseudomonadati</taxon>
        <taxon>Pseudomonadota</taxon>
        <taxon>Gammaproteobacteria</taxon>
        <taxon>Lysobacterales</taxon>
        <taxon>Lysobacteraceae</taxon>
        <taxon>Lysobacter</taxon>
        <taxon>environmental samples</taxon>
    </lineage>
</organism>
<protein>
    <submittedName>
        <fullName evidence="1">Uncharacterized protein</fullName>
    </submittedName>
</protein>
<feature type="non-terminal residue" evidence="1">
    <location>
        <position position="49"/>
    </location>
</feature>
<feature type="non-terminal residue" evidence="1">
    <location>
        <position position="1"/>
    </location>
</feature>
<gene>
    <name evidence="1" type="ORF">AVDCRST_MAG71-2729</name>
</gene>